<protein>
    <submittedName>
        <fullName evidence="10">DNA-binding response regulator</fullName>
    </submittedName>
</protein>
<dbReference type="InterPro" id="IPR036388">
    <property type="entry name" value="WH-like_DNA-bd_sf"/>
</dbReference>
<dbReference type="GO" id="GO:0005829">
    <property type="term" value="C:cytosol"/>
    <property type="evidence" value="ECO:0007669"/>
    <property type="project" value="TreeGrafter"/>
</dbReference>
<evidence type="ECO:0000256" key="2">
    <source>
        <dbReference type="ARBA" id="ARBA00023012"/>
    </source>
</evidence>
<dbReference type="PANTHER" id="PTHR48111:SF36">
    <property type="entry name" value="TRANSCRIPTIONAL REGULATORY PROTEIN CUTR"/>
    <property type="match status" value="1"/>
</dbReference>
<keyword evidence="4 7" id="KW-0238">DNA-binding</keyword>
<keyword evidence="3" id="KW-0805">Transcription regulation</keyword>
<dbReference type="CDD" id="cd19935">
    <property type="entry name" value="REC_OmpR_CusR-like"/>
    <property type="match status" value="1"/>
</dbReference>
<accession>A0A512PHH3</accession>
<evidence type="ECO:0000313" key="10">
    <source>
        <dbReference type="EMBL" id="GEP70637.1"/>
    </source>
</evidence>
<dbReference type="InterPro" id="IPR001867">
    <property type="entry name" value="OmpR/PhoB-type_DNA-bd"/>
</dbReference>
<proteinExistence type="predicted"/>
<dbReference type="GO" id="GO:0000976">
    <property type="term" value="F:transcription cis-regulatory region binding"/>
    <property type="evidence" value="ECO:0007669"/>
    <property type="project" value="TreeGrafter"/>
</dbReference>
<dbReference type="InterPro" id="IPR039420">
    <property type="entry name" value="WalR-like"/>
</dbReference>
<dbReference type="Proteomes" id="UP000321798">
    <property type="component" value="Unassembled WGS sequence"/>
</dbReference>
<evidence type="ECO:0000256" key="4">
    <source>
        <dbReference type="ARBA" id="ARBA00023125"/>
    </source>
</evidence>
<feature type="DNA-binding region" description="OmpR/PhoB-type" evidence="7">
    <location>
        <begin position="124"/>
        <end position="222"/>
    </location>
</feature>
<evidence type="ECO:0000256" key="3">
    <source>
        <dbReference type="ARBA" id="ARBA00023015"/>
    </source>
</evidence>
<dbReference type="PROSITE" id="PS50110">
    <property type="entry name" value="RESPONSE_REGULATORY"/>
    <property type="match status" value="1"/>
</dbReference>
<dbReference type="GO" id="GO:0006355">
    <property type="term" value="P:regulation of DNA-templated transcription"/>
    <property type="evidence" value="ECO:0007669"/>
    <property type="project" value="InterPro"/>
</dbReference>
<dbReference type="Pfam" id="PF00072">
    <property type="entry name" value="Response_reg"/>
    <property type="match status" value="1"/>
</dbReference>
<keyword evidence="1 6" id="KW-0597">Phosphoprotein</keyword>
<evidence type="ECO:0000256" key="6">
    <source>
        <dbReference type="PROSITE-ProRule" id="PRU00169"/>
    </source>
</evidence>
<evidence type="ECO:0000259" key="9">
    <source>
        <dbReference type="PROSITE" id="PS51755"/>
    </source>
</evidence>
<dbReference type="SMART" id="SM00862">
    <property type="entry name" value="Trans_reg_C"/>
    <property type="match status" value="1"/>
</dbReference>
<reference evidence="10 11" key="1">
    <citation type="submission" date="2019-07" db="EMBL/GenBank/DDBJ databases">
        <title>Whole genome shotgun sequence of Cellulomonas soli NBRC 109434.</title>
        <authorList>
            <person name="Hosoyama A."/>
            <person name="Uohara A."/>
            <person name="Ohji S."/>
            <person name="Ichikawa N."/>
        </authorList>
    </citation>
    <scope>NUCLEOTIDE SEQUENCE [LARGE SCALE GENOMIC DNA]</scope>
    <source>
        <strain evidence="10 11">NBRC 109434</strain>
    </source>
</reference>
<evidence type="ECO:0000256" key="7">
    <source>
        <dbReference type="PROSITE-ProRule" id="PRU01091"/>
    </source>
</evidence>
<name>A0A512PHH3_9CELL</name>
<dbReference type="InterPro" id="IPR001789">
    <property type="entry name" value="Sig_transdc_resp-reg_receiver"/>
</dbReference>
<dbReference type="OrthoDB" id="162434at2"/>
<dbReference type="CDD" id="cd00383">
    <property type="entry name" value="trans_reg_C"/>
    <property type="match status" value="1"/>
</dbReference>
<dbReference type="PANTHER" id="PTHR48111">
    <property type="entry name" value="REGULATOR OF RPOS"/>
    <property type="match status" value="1"/>
</dbReference>
<evidence type="ECO:0000256" key="1">
    <source>
        <dbReference type="ARBA" id="ARBA00022553"/>
    </source>
</evidence>
<keyword evidence="11" id="KW-1185">Reference proteome</keyword>
<dbReference type="SUPFAM" id="SSF52172">
    <property type="entry name" value="CheY-like"/>
    <property type="match status" value="1"/>
</dbReference>
<evidence type="ECO:0000256" key="5">
    <source>
        <dbReference type="ARBA" id="ARBA00023163"/>
    </source>
</evidence>
<dbReference type="SMART" id="SM00448">
    <property type="entry name" value="REC"/>
    <property type="match status" value="1"/>
</dbReference>
<feature type="modified residue" description="4-aspartylphosphate" evidence="6">
    <location>
        <position position="51"/>
    </location>
</feature>
<feature type="domain" description="OmpR/PhoB-type" evidence="9">
    <location>
        <begin position="124"/>
        <end position="222"/>
    </location>
</feature>
<dbReference type="FunFam" id="3.40.50.2300:FF:000002">
    <property type="entry name" value="DNA-binding response regulator PhoP"/>
    <property type="match status" value="1"/>
</dbReference>
<evidence type="ECO:0000259" key="8">
    <source>
        <dbReference type="PROSITE" id="PS50110"/>
    </source>
</evidence>
<keyword evidence="2" id="KW-0902">Two-component regulatory system</keyword>
<dbReference type="GO" id="GO:0000156">
    <property type="term" value="F:phosphorelay response regulator activity"/>
    <property type="evidence" value="ECO:0007669"/>
    <property type="project" value="TreeGrafter"/>
</dbReference>
<dbReference type="RefSeq" id="WP_146954405.1">
    <property type="nucleotide sequence ID" value="NZ_BAABBJ010000016.1"/>
</dbReference>
<dbReference type="InterPro" id="IPR011006">
    <property type="entry name" value="CheY-like_superfamily"/>
</dbReference>
<keyword evidence="5" id="KW-0804">Transcription</keyword>
<dbReference type="AlphaFoldDB" id="A0A512PHH3"/>
<gene>
    <name evidence="10" type="ORF">CSO01_33520</name>
</gene>
<dbReference type="Gene3D" id="1.10.10.10">
    <property type="entry name" value="Winged helix-like DNA-binding domain superfamily/Winged helix DNA-binding domain"/>
    <property type="match status" value="1"/>
</dbReference>
<dbReference type="Gene3D" id="3.40.50.2300">
    <property type="match status" value="1"/>
</dbReference>
<dbReference type="Pfam" id="PF00486">
    <property type="entry name" value="Trans_reg_C"/>
    <property type="match status" value="1"/>
</dbReference>
<dbReference type="GO" id="GO:0032993">
    <property type="term" value="C:protein-DNA complex"/>
    <property type="evidence" value="ECO:0007669"/>
    <property type="project" value="TreeGrafter"/>
</dbReference>
<evidence type="ECO:0000313" key="11">
    <source>
        <dbReference type="Proteomes" id="UP000321798"/>
    </source>
</evidence>
<organism evidence="10 11">
    <name type="scientific">Cellulomonas soli</name>
    <dbReference type="NCBI Taxonomy" id="931535"/>
    <lineage>
        <taxon>Bacteria</taxon>
        <taxon>Bacillati</taxon>
        <taxon>Actinomycetota</taxon>
        <taxon>Actinomycetes</taxon>
        <taxon>Micrococcales</taxon>
        <taxon>Cellulomonadaceae</taxon>
        <taxon>Cellulomonas</taxon>
    </lineage>
</organism>
<dbReference type="PROSITE" id="PS51755">
    <property type="entry name" value="OMPR_PHOB"/>
    <property type="match status" value="1"/>
</dbReference>
<dbReference type="FunFam" id="1.10.10.10:FF:000005">
    <property type="entry name" value="Two-component system response regulator"/>
    <property type="match status" value="1"/>
</dbReference>
<comment type="caution">
    <text evidence="10">The sequence shown here is derived from an EMBL/GenBank/DDBJ whole genome shotgun (WGS) entry which is preliminary data.</text>
</comment>
<feature type="domain" description="Response regulatory" evidence="8">
    <location>
        <begin position="2"/>
        <end position="116"/>
    </location>
</feature>
<dbReference type="EMBL" id="BKAL01000014">
    <property type="protein sequence ID" value="GEP70637.1"/>
    <property type="molecule type" value="Genomic_DNA"/>
</dbReference>
<sequence length="230" mass="25587">MRVLVVEDERGMRESLRQGLVHEGMVVDVAGDGLTGQWMAEQHPYDVVVLDIMLPRRNGYEVLTALRALGVWSPVLMLTAKDGDYDQTDAFELGADDYLIKPFSFLVLVARLHALARRGAPERPVVLVCGDLVLDPTTRKVTCCTRDVPLTAKQYAVLHFLVRRQGEVVSKQEILDNVWDSAFEGSDNLVEVYVANLRKKLDAPFDRHSLETVRGAGYRLLATVTGPPTA</sequence>